<protein>
    <recommendedName>
        <fullName evidence="3">Transposase</fullName>
    </recommendedName>
</protein>
<evidence type="ECO:0000313" key="2">
    <source>
        <dbReference type="Proteomes" id="UP001223072"/>
    </source>
</evidence>
<comment type="caution">
    <text evidence="1">The sequence shown here is derived from an EMBL/GenBank/DDBJ whole genome shotgun (WGS) entry which is preliminary data.</text>
</comment>
<gene>
    <name evidence="1" type="ORF">QFZ49_005927</name>
</gene>
<reference evidence="1 2" key="1">
    <citation type="submission" date="2023-07" db="EMBL/GenBank/DDBJ databases">
        <title>Comparative genomics of wheat-associated soil bacteria to identify genetic determinants of phenazine resistance.</title>
        <authorList>
            <person name="Mouncey N."/>
        </authorList>
    </citation>
    <scope>NUCLEOTIDE SEQUENCE [LARGE SCALE GENOMIC DNA]</scope>
    <source>
        <strain evidence="1 2">W2I16</strain>
    </source>
</reference>
<evidence type="ECO:0000313" key="1">
    <source>
        <dbReference type="EMBL" id="MDQ0935955.1"/>
    </source>
</evidence>
<evidence type="ECO:0008006" key="3">
    <source>
        <dbReference type="Google" id="ProtNLM"/>
    </source>
</evidence>
<accession>A0ABU0RYJ0</accession>
<dbReference type="EMBL" id="JAUSZS010000007">
    <property type="protein sequence ID" value="MDQ0935955.1"/>
    <property type="molecule type" value="Genomic_DNA"/>
</dbReference>
<dbReference type="RefSeq" id="WP_307629410.1">
    <property type="nucleotide sequence ID" value="NZ_JAUSZS010000007.1"/>
</dbReference>
<sequence>MEIKSTILGGRVLRARTPAGVAQEVFALLVTYQILRLAMADATGIRPDTDPDRASFSIALNTARDLLVQAAGVFDNTAIGPCPRRVDTCSCRYAASVRVADCCS</sequence>
<name>A0ABU0RYJ0_9ACTN</name>
<dbReference type="Proteomes" id="UP001223072">
    <property type="component" value="Unassembled WGS sequence"/>
</dbReference>
<organism evidence="1 2">
    <name type="scientific">Streptomyces turgidiscabies</name>
    <dbReference type="NCBI Taxonomy" id="85558"/>
    <lineage>
        <taxon>Bacteria</taxon>
        <taxon>Bacillati</taxon>
        <taxon>Actinomycetota</taxon>
        <taxon>Actinomycetes</taxon>
        <taxon>Kitasatosporales</taxon>
        <taxon>Streptomycetaceae</taxon>
        <taxon>Streptomyces</taxon>
    </lineage>
</organism>
<proteinExistence type="predicted"/>
<keyword evidence="2" id="KW-1185">Reference proteome</keyword>